<proteinExistence type="inferred from homology"/>
<evidence type="ECO:0000256" key="3">
    <source>
        <dbReference type="ARBA" id="ARBA00022741"/>
    </source>
</evidence>
<dbReference type="Pfam" id="PF12874">
    <property type="entry name" value="zf-met"/>
    <property type="match status" value="1"/>
</dbReference>
<dbReference type="InterPro" id="IPR036236">
    <property type="entry name" value="Znf_C2H2_sf"/>
</dbReference>
<name>A0A6A4WPX6_AMPAM</name>
<keyword evidence="3" id="KW-0547">Nucleotide-binding</keyword>
<evidence type="ECO:0000313" key="7">
    <source>
        <dbReference type="EMBL" id="KAF0309407.1"/>
    </source>
</evidence>
<dbReference type="Proteomes" id="UP000440578">
    <property type="component" value="Unassembled WGS sequence"/>
</dbReference>
<dbReference type="AlphaFoldDB" id="A0A6A4WPX6"/>
<feature type="region of interest" description="Disordered" evidence="5">
    <location>
        <begin position="396"/>
        <end position="478"/>
    </location>
</feature>
<comment type="similarity">
    <text evidence="1">Belongs to the IPP transferase family.</text>
</comment>
<dbReference type="GO" id="GO:0005739">
    <property type="term" value="C:mitochondrion"/>
    <property type="evidence" value="ECO:0007669"/>
    <property type="project" value="TreeGrafter"/>
</dbReference>
<keyword evidence="8" id="KW-1185">Reference proteome</keyword>
<dbReference type="InterPro" id="IPR027417">
    <property type="entry name" value="P-loop_NTPase"/>
</dbReference>
<evidence type="ECO:0000256" key="4">
    <source>
        <dbReference type="ARBA" id="ARBA00022840"/>
    </source>
</evidence>
<dbReference type="InterPro" id="IPR013087">
    <property type="entry name" value="Znf_C2H2_type"/>
</dbReference>
<feature type="domain" description="C2H2-type" evidence="6">
    <location>
        <begin position="372"/>
        <end position="396"/>
    </location>
</feature>
<dbReference type="PANTHER" id="PTHR11088">
    <property type="entry name" value="TRNA DIMETHYLALLYLTRANSFERASE"/>
    <property type="match status" value="1"/>
</dbReference>
<dbReference type="OrthoDB" id="775260at2759"/>
<dbReference type="GO" id="GO:0006400">
    <property type="term" value="P:tRNA modification"/>
    <property type="evidence" value="ECO:0007669"/>
    <property type="project" value="TreeGrafter"/>
</dbReference>
<evidence type="ECO:0000259" key="6">
    <source>
        <dbReference type="Pfam" id="PF12874"/>
    </source>
</evidence>
<keyword evidence="4" id="KW-0067">ATP-binding</keyword>
<evidence type="ECO:0000256" key="1">
    <source>
        <dbReference type="ARBA" id="ARBA00005842"/>
    </source>
</evidence>
<evidence type="ECO:0000256" key="5">
    <source>
        <dbReference type="SAM" id="MobiDB-lite"/>
    </source>
</evidence>
<feature type="region of interest" description="Disordered" evidence="5">
    <location>
        <begin position="37"/>
        <end position="128"/>
    </location>
</feature>
<dbReference type="Pfam" id="PF01715">
    <property type="entry name" value="IPPT"/>
    <property type="match status" value="2"/>
</dbReference>
<evidence type="ECO:0000313" key="8">
    <source>
        <dbReference type="Proteomes" id="UP000440578"/>
    </source>
</evidence>
<feature type="compositionally biased region" description="Basic and acidic residues" evidence="5">
    <location>
        <begin position="50"/>
        <end position="93"/>
    </location>
</feature>
<comment type="caution">
    <text evidence="7">The sequence shown here is derived from an EMBL/GenBank/DDBJ whole genome shotgun (WGS) entry which is preliminary data.</text>
</comment>
<dbReference type="Gene3D" id="3.40.50.300">
    <property type="entry name" value="P-loop containing nucleotide triphosphate hydrolases"/>
    <property type="match status" value="2"/>
</dbReference>
<dbReference type="Gene3D" id="3.30.160.60">
    <property type="entry name" value="Classic Zinc Finger"/>
    <property type="match status" value="1"/>
</dbReference>
<organism evidence="7 8">
    <name type="scientific">Amphibalanus amphitrite</name>
    <name type="common">Striped barnacle</name>
    <name type="synonym">Balanus amphitrite</name>
    <dbReference type="NCBI Taxonomy" id="1232801"/>
    <lineage>
        <taxon>Eukaryota</taxon>
        <taxon>Metazoa</taxon>
        <taxon>Ecdysozoa</taxon>
        <taxon>Arthropoda</taxon>
        <taxon>Crustacea</taxon>
        <taxon>Multicrustacea</taxon>
        <taxon>Cirripedia</taxon>
        <taxon>Thoracica</taxon>
        <taxon>Thoracicalcarea</taxon>
        <taxon>Balanomorpha</taxon>
        <taxon>Balanoidea</taxon>
        <taxon>Balanidae</taxon>
        <taxon>Amphibalaninae</taxon>
        <taxon>Amphibalanus</taxon>
    </lineage>
</organism>
<accession>A0A6A4WPX6</accession>
<dbReference type="GO" id="GO:0052381">
    <property type="term" value="F:tRNA dimethylallyltransferase activity"/>
    <property type="evidence" value="ECO:0007669"/>
    <property type="project" value="TreeGrafter"/>
</dbReference>
<dbReference type="EMBL" id="VIIS01000405">
    <property type="protein sequence ID" value="KAF0309407.1"/>
    <property type="molecule type" value="Genomic_DNA"/>
</dbReference>
<dbReference type="Gene3D" id="1.10.20.140">
    <property type="match status" value="2"/>
</dbReference>
<dbReference type="SUPFAM" id="SSF57667">
    <property type="entry name" value="beta-beta-alpha zinc fingers"/>
    <property type="match status" value="1"/>
</dbReference>
<gene>
    <name evidence="7" type="primary">Trit1</name>
    <name evidence="7" type="ORF">FJT64_019476</name>
</gene>
<keyword evidence="2 7" id="KW-0808">Transferase</keyword>
<dbReference type="InterPro" id="IPR039657">
    <property type="entry name" value="Dimethylallyltransferase"/>
</dbReference>
<dbReference type="GO" id="GO:0005524">
    <property type="term" value="F:ATP binding"/>
    <property type="evidence" value="ECO:0007669"/>
    <property type="project" value="UniProtKB-KW"/>
</dbReference>
<reference evidence="7 8" key="1">
    <citation type="submission" date="2019-07" db="EMBL/GenBank/DDBJ databases">
        <title>Draft genome assembly of a fouling barnacle, Amphibalanus amphitrite (Darwin, 1854): The first reference genome for Thecostraca.</title>
        <authorList>
            <person name="Kim W."/>
        </authorList>
    </citation>
    <scope>NUCLEOTIDE SEQUENCE [LARGE SCALE GENOMIC DNA]</scope>
    <source>
        <strain evidence="7">SNU_AA5</strain>
        <tissue evidence="7">Soma without cirri and trophi</tissue>
    </source>
</reference>
<evidence type="ECO:0000256" key="2">
    <source>
        <dbReference type="ARBA" id="ARBA00022679"/>
    </source>
</evidence>
<dbReference type="PANTHER" id="PTHR11088:SF89">
    <property type="entry name" value="TRNA DIMETHYLALLYLTRANSFERASE"/>
    <property type="match status" value="1"/>
</dbReference>
<protein>
    <submittedName>
        <fullName evidence="7">tRNA dimethylallyltransferase</fullName>
    </submittedName>
</protein>
<sequence length="478" mass="52154">MQIEDLRGRQKLPVIVGGTNYYIEAVLWKILVADRASEGSDRDEDGGTADQDRSEGSDNGPERTAEGTKSTADHSEGTADHSENTADRPERTADGPGSVTGGPVASKEGAEDVAADGGAQSGRGDCDRRHLEHLSTEELYAQLRERDPAQAQILHPNERRKILRSLEVTLRSGRPMSDHLRQQRAEAGGGAHGGPLRFQRACLLWVTADQETLDRRLDARVDTMMERGLLDELADFHRRYNAARLADGVAADYTHGIFQSIGFKEFHGYLTRPENTTADEAEALLAEGVERLKLVTRRYARKQTRWVRRRFLSAAGRQVPPVYRLDATDPRQWEEEVRAPAAAVVRNWLQGKTPALTPEPVVPTNTGDKTTYHCAVCDVYTSGAQQRDEHLRSRRHHRALHSLKRSQAAEGGGDAKRAALGVGTEGDGVAGVRKGGKDCQSPEQATVVAEQTAGEGKAITAELPTEEGEAKDSVQGAA</sequence>